<feature type="domain" description="DUF2207" evidence="4">
    <location>
        <begin position="40"/>
        <end position="228"/>
    </location>
</feature>
<evidence type="ECO:0000313" key="7">
    <source>
        <dbReference type="Proteomes" id="UP000321949"/>
    </source>
</evidence>
<organism evidence="6 7">
    <name type="scientific">Microbacterium saccharophilum</name>
    <dbReference type="NCBI Taxonomy" id="1213358"/>
    <lineage>
        <taxon>Bacteria</taxon>
        <taxon>Bacillati</taxon>
        <taxon>Actinomycetota</taxon>
        <taxon>Actinomycetes</taxon>
        <taxon>Micrococcales</taxon>
        <taxon>Microbacteriaceae</taxon>
        <taxon>Microbacterium</taxon>
    </lineage>
</organism>
<proteinExistence type="predicted"/>
<dbReference type="InterPro" id="IPR048389">
    <property type="entry name" value="YciQ-like_C"/>
</dbReference>
<sequence length="594" mass="62366">MGRYARAIMAVLLGMLASLVMASPAAADVDDFTFDSLTADYTLSRAEDGTSRLTVVEEFVARFPETDQNRGMRRVIPDSYNGQPLHPQLLSITDATGAERPAETDAEDGMFSMTSRADDFVHGAQTYVFTYTLENVTWTFGDTGQEFYWDVNGVDWAQPFGEITARLHVDGDVADALTGRTACYAGSQGASTACADIDVAATPDGGAIVTARATQIAPYETLTIAVGFADDTFTLFDSSFLASPLGWAQGVAGVGLLGAGALALRSRRRWLRDEPGRPTIIAEYTPPPGVDALESAVLLGKPTKAIPAEVLEQAVVGSIRILEGSRRVFGGTRLTAELVDPSRADGDGRMLLRGLFPSGRPGEQYEFGRQDTRLSKVAQAILKAAESELKNRGFRRAVPIGARVWPLLATAGVAGLVLLFGVLAYDGGVQSPWPFVLIVLAGLVAIAVILIVAHKPLTRAGAEVRDHLQGLRVFIEWAEADRIRMLQSPAGAERVPIDVGDPREMLRLYETLLPYAVVFGQEKEWSKQLAVLYSATGAAGPVWYYGAGSFDAGSFSSGIGSLSAAASSSSSTSGGSGGGGGAGGGGGGGGGGGV</sequence>
<evidence type="ECO:0000256" key="2">
    <source>
        <dbReference type="SAM" id="Phobius"/>
    </source>
</evidence>
<dbReference type="OrthoDB" id="4973253at2"/>
<evidence type="ECO:0000256" key="3">
    <source>
        <dbReference type="SAM" id="SignalP"/>
    </source>
</evidence>
<protein>
    <submittedName>
        <fullName evidence="6">DUF2207 domain-containing protein</fullName>
    </submittedName>
</protein>
<dbReference type="RefSeq" id="WP_147050990.1">
    <property type="nucleotide sequence ID" value="NZ_BKAH01000010.1"/>
</dbReference>
<accession>A0A5C8HZU1</accession>
<evidence type="ECO:0000259" key="4">
    <source>
        <dbReference type="Pfam" id="PF09972"/>
    </source>
</evidence>
<feature type="transmembrane region" description="Helical" evidence="2">
    <location>
        <begin position="245"/>
        <end position="264"/>
    </location>
</feature>
<feature type="transmembrane region" description="Helical" evidence="2">
    <location>
        <begin position="431"/>
        <end position="453"/>
    </location>
</feature>
<comment type="caution">
    <text evidence="6">The sequence shown here is derived from an EMBL/GenBank/DDBJ whole genome shotgun (WGS) entry which is preliminary data.</text>
</comment>
<dbReference type="Pfam" id="PF20990">
    <property type="entry name" value="DUF2207_C"/>
    <property type="match status" value="1"/>
</dbReference>
<keyword evidence="2" id="KW-1133">Transmembrane helix</keyword>
<dbReference type="AlphaFoldDB" id="A0A5C8HZU1"/>
<evidence type="ECO:0000313" key="6">
    <source>
        <dbReference type="EMBL" id="TXK11248.1"/>
    </source>
</evidence>
<gene>
    <name evidence="6" type="ORF">FVP74_07840</name>
</gene>
<dbReference type="Proteomes" id="UP000321949">
    <property type="component" value="Unassembled WGS sequence"/>
</dbReference>
<feature type="chain" id="PRO_5039281166" evidence="3">
    <location>
        <begin position="23"/>
        <end position="594"/>
    </location>
</feature>
<dbReference type="InterPro" id="IPR018702">
    <property type="entry name" value="DUF2207"/>
</dbReference>
<feature type="transmembrane region" description="Helical" evidence="2">
    <location>
        <begin position="404"/>
        <end position="425"/>
    </location>
</feature>
<dbReference type="EMBL" id="VRSX01000003">
    <property type="protein sequence ID" value="TXK11248.1"/>
    <property type="molecule type" value="Genomic_DNA"/>
</dbReference>
<feature type="region of interest" description="Disordered" evidence="1">
    <location>
        <begin position="566"/>
        <end position="594"/>
    </location>
</feature>
<evidence type="ECO:0000256" key="1">
    <source>
        <dbReference type="SAM" id="MobiDB-lite"/>
    </source>
</evidence>
<keyword evidence="7" id="KW-1185">Reference proteome</keyword>
<keyword evidence="3" id="KW-0732">Signal</keyword>
<keyword evidence="2" id="KW-0472">Membrane</keyword>
<evidence type="ECO:0000259" key="5">
    <source>
        <dbReference type="Pfam" id="PF20990"/>
    </source>
</evidence>
<keyword evidence="2" id="KW-0812">Transmembrane</keyword>
<reference evidence="6 7" key="1">
    <citation type="submission" date="2019-08" db="EMBL/GenBank/DDBJ databases">
        <authorList>
            <person name="Dong K."/>
        </authorList>
    </citation>
    <scope>NUCLEOTIDE SEQUENCE [LARGE SCALE GENOMIC DNA]</scope>
    <source>
        <strain evidence="6 7">K-1</strain>
    </source>
</reference>
<dbReference type="Pfam" id="PF09972">
    <property type="entry name" value="DUF2207"/>
    <property type="match status" value="1"/>
</dbReference>
<feature type="signal peptide" evidence="3">
    <location>
        <begin position="1"/>
        <end position="22"/>
    </location>
</feature>
<feature type="domain" description="Predicted membrane protein YciQ-like C-terminal" evidence="5">
    <location>
        <begin position="283"/>
        <end position="529"/>
    </location>
</feature>
<feature type="compositionally biased region" description="Gly residues" evidence="1">
    <location>
        <begin position="574"/>
        <end position="594"/>
    </location>
</feature>
<name>A0A5C8HZU1_9MICO</name>